<evidence type="ECO:0000313" key="2">
    <source>
        <dbReference type="Proteomes" id="UP000595814"/>
    </source>
</evidence>
<name>A0AC61MSR0_9FIRM</name>
<protein>
    <submittedName>
        <fullName evidence="1">Formylmethanofuran dehydrogenase subunit E family protein</fullName>
    </submittedName>
</protein>
<dbReference type="EMBL" id="CP066744">
    <property type="protein sequence ID" value="QQK08592.1"/>
    <property type="molecule type" value="Genomic_DNA"/>
</dbReference>
<sequence length="181" mass="20782">MNNFYEDLKEASNYHGHLCSGQVLGVRMARLGLKLLEIDKPKNYKDLIVYIETDRCLADAIGTVTGCKIGKRTLKVKSFGKMAATFFDIRTKKSFRIYKKFNEYAKEGEDIVEFFNRFSDKDLFNIEEVKLNIKKEDLPGPPCKVAKCSICHEEILDGNEIIKGNRTICKACNGEQYYEKI</sequence>
<organism evidence="1 2">
    <name type="scientific">Miniphocaeibacter halophilus</name>
    <dbReference type="NCBI Taxonomy" id="2931922"/>
    <lineage>
        <taxon>Bacteria</taxon>
        <taxon>Bacillati</taxon>
        <taxon>Bacillota</taxon>
        <taxon>Tissierellia</taxon>
        <taxon>Tissierellales</taxon>
        <taxon>Peptoniphilaceae</taxon>
        <taxon>Miniphocaeibacter</taxon>
    </lineage>
</organism>
<gene>
    <name evidence="1" type="ORF">JFY71_03365</name>
</gene>
<evidence type="ECO:0000313" key="1">
    <source>
        <dbReference type="EMBL" id="QQK08592.1"/>
    </source>
</evidence>
<proteinExistence type="predicted"/>
<reference evidence="1 2" key="1">
    <citation type="journal article" date="2022" name="Int. J. Syst. Evol. Microbiol.">
        <title>Miniphocaeibacter halophilus sp. nov., an ammonium-tolerant acetate-producing bacterium isolated from a biogas system.</title>
        <authorList>
            <person name="Schnurer A."/>
            <person name="Singh A."/>
            <person name="Bi S."/>
            <person name="Qiao W."/>
            <person name="Westerholm M."/>
        </authorList>
    </citation>
    <scope>NUCLEOTIDE SEQUENCE [LARGE SCALE GENOMIC DNA]</scope>
    <source>
        <strain evidence="1 2">AMB_01</strain>
    </source>
</reference>
<keyword evidence="2" id="KW-1185">Reference proteome</keyword>
<dbReference type="Proteomes" id="UP000595814">
    <property type="component" value="Chromosome"/>
</dbReference>
<accession>A0AC61MSR0</accession>